<dbReference type="EMBL" id="MU129210">
    <property type="protein sequence ID" value="KAF9504608.1"/>
    <property type="molecule type" value="Genomic_DNA"/>
</dbReference>
<feature type="compositionally biased region" description="Basic and acidic residues" evidence="1">
    <location>
        <begin position="16"/>
        <end position="32"/>
    </location>
</feature>
<evidence type="ECO:0000313" key="2">
    <source>
        <dbReference type="EMBL" id="KAF9504608.1"/>
    </source>
</evidence>
<feature type="compositionally biased region" description="Polar residues" evidence="1">
    <location>
        <begin position="102"/>
        <end position="128"/>
    </location>
</feature>
<accession>A0A9P6DMZ6</accession>
<dbReference type="AlphaFoldDB" id="A0A9P6DMZ6"/>
<name>A0A9P6DMZ6_9AGAM</name>
<sequence length="274" mass="29162">MFDKAMNNKAINDEAGNDKAGDDKAGNDKAMNDEAMNAEAGNNKPATNQAATAQAVTAQAGNNQAGNDQARNNQAGNNQARNDQAGNDQAGNNQAGNNQAGTTKPGTTKLNDQAGNDQARNDQVGNDQARNDQARNGTLQPYAIQEGVQGLLLENLFSVARSGDFPPPMQSLSSLSQQPSPPAPSTLTSANLMPEAVVEQQNWPAWLEAQYAQLASLAGEPGWQELLHAWVELERHFGYSDTMVGKSITSGSRLPEIALWIKNAHSVMFLPPNL</sequence>
<feature type="region of interest" description="Disordered" evidence="1">
    <location>
        <begin position="1"/>
        <end position="136"/>
    </location>
</feature>
<protein>
    <submittedName>
        <fullName evidence="2">Uncharacterized protein</fullName>
    </submittedName>
</protein>
<keyword evidence="3" id="KW-1185">Reference proteome</keyword>
<organism evidence="2 3">
    <name type="scientific">Hydnum rufescens UP504</name>
    <dbReference type="NCBI Taxonomy" id="1448309"/>
    <lineage>
        <taxon>Eukaryota</taxon>
        <taxon>Fungi</taxon>
        <taxon>Dikarya</taxon>
        <taxon>Basidiomycota</taxon>
        <taxon>Agaricomycotina</taxon>
        <taxon>Agaricomycetes</taxon>
        <taxon>Cantharellales</taxon>
        <taxon>Hydnaceae</taxon>
        <taxon>Hydnum</taxon>
    </lineage>
</organism>
<evidence type="ECO:0000256" key="1">
    <source>
        <dbReference type="SAM" id="MobiDB-lite"/>
    </source>
</evidence>
<reference evidence="2" key="1">
    <citation type="journal article" date="2020" name="Nat. Commun.">
        <title>Large-scale genome sequencing of mycorrhizal fungi provides insights into the early evolution of symbiotic traits.</title>
        <authorList>
            <person name="Miyauchi S."/>
            <person name="Kiss E."/>
            <person name="Kuo A."/>
            <person name="Drula E."/>
            <person name="Kohler A."/>
            <person name="Sanchez-Garcia M."/>
            <person name="Morin E."/>
            <person name="Andreopoulos B."/>
            <person name="Barry K.W."/>
            <person name="Bonito G."/>
            <person name="Buee M."/>
            <person name="Carver A."/>
            <person name="Chen C."/>
            <person name="Cichocki N."/>
            <person name="Clum A."/>
            <person name="Culley D."/>
            <person name="Crous P.W."/>
            <person name="Fauchery L."/>
            <person name="Girlanda M."/>
            <person name="Hayes R.D."/>
            <person name="Keri Z."/>
            <person name="LaButti K."/>
            <person name="Lipzen A."/>
            <person name="Lombard V."/>
            <person name="Magnuson J."/>
            <person name="Maillard F."/>
            <person name="Murat C."/>
            <person name="Nolan M."/>
            <person name="Ohm R.A."/>
            <person name="Pangilinan J."/>
            <person name="Pereira M.F."/>
            <person name="Perotto S."/>
            <person name="Peter M."/>
            <person name="Pfister S."/>
            <person name="Riley R."/>
            <person name="Sitrit Y."/>
            <person name="Stielow J.B."/>
            <person name="Szollosi G."/>
            <person name="Zifcakova L."/>
            <person name="Stursova M."/>
            <person name="Spatafora J.W."/>
            <person name="Tedersoo L."/>
            <person name="Vaario L.M."/>
            <person name="Yamada A."/>
            <person name="Yan M."/>
            <person name="Wang P."/>
            <person name="Xu J."/>
            <person name="Bruns T."/>
            <person name="Baldrian P."/>
            <person name="Vilgalys R."/>
            <person name="Dunand C."/>
            <person name="Henrissat B."/>
            <person name="Grigoriev I.V."/>
            <person name="Hibbett D."/>
            <person name="Nagy L.G."/>
            <person name="Martin F.M."/>
        </authorList>
    </citation>
    <scope>NUCLEOTIDE SEQUENCE</scope>
    <source>
        <strain evidence="2">UP504</strain>
    </source>
</reference>
<gene>
    <name evidence="2" type="ORF">BS47DRAFT_1368672</name>
</gene>
<feature type="region of interest" description="Disordered" evidence="1">
    <location>
        <begin position="164"/>
        <end position="188"/>
    </location>
</feature>
<comment type="caution">
    <text evidence="2">The sequence shown here is derived from an EMBL/GenBank/DDBJ whole genome shotgun (WGS) entry which is preliminary data.</text>
</comment>
<feature type="compositionally biased region" description="Low complexity" evidence="1">
    <location>
        <begin position="46"/>
        <end position="101"/>
    </location>
</feature>
<proteinExistence type="predicted"/>
<dbReference type="Proteomes" id="UP000886523">
    <property type="component" value="Unassembled WGS sequence"/>
</dbReference>
<evidence type="ECO:0000313" key="3">
    <source>
        <dbReference type="Proteomes" id="UP000886523"/>
    </source>
</evidence>